<keyword evidence="5" id="KW-1185">Reference proteome</keyword>
<reference evidence="4 5" key="1">
    <citation type="submission" date="2024-06" db="EMBL/GenBank/DDBJ databases">
        <title>The Natural Products Discovery Center: Release of the First 8490 Sequenced Strains for Exploring Actinobacteria Biosynthetic Diversity.</title>
        <authorList>
            <person name="Kalkreuter E."/>
            <person name="Kautsar S.A."/>
            <person name="Yang D."/>
            <person name="Bader C.D."/>
            <person name="Teijaro C.N."/>
            <person name="Fluegel L."/>
            <person name="Davis C.M."/>
            <person name="Simpson J.R."/>
            <person name="Lauterbach L."/>
            <person name="Steele A.D."/>
            <person name="Gui C."/>
            <person name="Meng S."/>
            <person name="Li G."/>
            <person name="Viehrig K."/>
            <person name="Ye F."/>
            <person name="Su P."/>
            <person name="Kiefer A.F."/>
            <person name="Nichols A."/>
            <person name="Cepeda A.J."/>
            <person name="Yan W."/>
            <person name="Fan B."/>
            <person name="Jiang Y."/>
            <person name="Adhikari A."/>
            <person name="Zheng C.-J."/>
            <person name="Schuster L."/>
            <person name="Cowan T.M."/>
            <person name="Smanski M.J."/>
            <person name="Chevrette M.G."/>
            <person name="De Carvalho L.P.S."/>
            <person name="Shen B."/>
        </authorList>
    </citation>
    <scope>NUCLEOTIDE SEQUENCE [LARGE SCALE GENOMIC DNA]</scope>
    <source>
        <strain evidence="4 5">NPDC000234</strain>
    </source>
</reference>
<evidence type="ECO:0000259" key="2">
    <source>
        <dbReference type="Pfam" id="PF00501"/>
    </source>
</evidence>
<dbReference type="InterPro" id="IPR020845">
    <property type="entry name" value="AMP-binding_CS"/>
</dbReference>
<evidence type="ECO:0000256" key="1">
    <source>
        <dbReference type="SAM" id="MobiDB-lite"/>
    </source>
</evidence>
<dbReference type="EMBL" id="JBEPEK010000679">
    <property type="protein sequence ID" value="MER7186886.1"/>
    <property type="molecule type" value="Genomic_DNA"/>
</dbReference>
<dbReference type="Pfam" id="PF00501">
    <property type="entry name" value="AMP-binding"/>
    <property type="match status" value="1"/>
</dbReference>
<accession>A0ABV1XD02</accession>
<gene>
    <name evidence="4" type="ORF">ABT404_46775</name>
</gene>
<dbReference type="Gene3D" id="3.40.50.12780">
    <property type="entry name" value="N-terminal domain of ligase-like"/>
    <property type="match status" value="1"/>
</dbReference>
<dbReference type="NCBIfam" id="TIGR01733">
    <property type="entry name" value="AA-adenyl-dom"/>
    <property type="match status" value="1"/>
</dbReference>
<evidence type="ECO:0000313" key="4">
    <source>
        <dbReference type="EMBL" id="MER7186886.1"/>
    </source>
</evidence>
<dbReference type="Proteomes" id="UP001474181">
    <property type="component" value="Unassembled WGS sequence"/>
</dbReference>
<dbReference type="InterPro" id="IPR025110">
    <property type="entry name" value="AMP-bd_C"/>
</dbReference>
<sequence length="535" mass="56988">MNAPERLVHGAVRRHASRHPDTTALHHRGTTVGYGVLERAADTLAAELSARGAGPGRIVPVLLPRELHQPVVELAVLKCGAAYANIDPAWPAERVSAILEQISPTVVVAEEEHLASPYAVLRIGPDDVARAAARDVSFVPADVPDTAPAVVFFTSGTTGAPKGVVVPHRAVTRMFGPGGLPGFGPGHASPQVAAPMWDMHAFDVWGQLTSGGTVALLPGTPALPGMLREAVQEAGVDTMFLTASLFNLFVDEDPGCFEGIHRLTVGGEKLSPSHVRTFLELLPDTDLRNGYGPAENCMLTTTHAIRPSDCDIKEGIPIGRPVPGTVVHVLDEDDRPCPPGHVGEICAAADGLAVGYLGQPRLTAERFPTVAVDGARVRLYRTGDLGFADEEGTLHFRGRRDRQVKVGGVRIEPAEIEIAAREVAGVRDCVVLPLTRPGGEVTGLALCYLAGPHGPDERRLREALRRRLPSNMVPGALRALERFPLTANGKVNLAELREIARRPRTRAARLRGEEEGTHDRTGVPDDARTGVDLAG</sequence>
<dbReference type="PANTHER" id="PTHR45527:SF1">
    <property type="entry name" value="FATTY ACID SYNTHASE"/>
    <property type="match status" value="1"/>
</dbReference>
<comment type="caution">
    <text evidence="4">The sequence shown here is derived from an EMBL/GenBank/DDBJ whole genome shotgun (WGS) entry which is preliminary data.</text>
</comment>
<dbReference type="InterPro" id="IPR042099">
    <property type="entry name" value="ANL_N_sf"/>
</dbReference>
<proteinExistence type="predicted"/>
<dbReference type="InterPro" id="IPR045851">
    <property type="entry name" value="AMP-bd_C_sf"/>
</dbReference>
<feature type="domain" description="AMP-dependent synthetase/ligase" evidence="2">
    <location>
        <begin position="13"/>
        <end position="357"/>
    </location>
</feature>
<feature type="region of interest" description="Disordered" evidence="1">
    <location>
        <begin position="507"/>
        <end position="535"/>
    </location>
</feature>
<feature type="domain" description="AMP-binding enzyme C-terminal" evidence="3">
    <location>
        <begin position="415"/>
        <end position="490"/>
    </location>
</feature>
<evidence type="ECO:0000259" key="3">
    <source>
        <dbReference type="Pfam" id="PF13193"/>
    </source>
</evidence>
<dbReference type="InterPro" id="IPR010071">
    <property type="entry name" value="AA_adenyl_dom"/>
</dbReference>
<protein>
    <submittedName>
        <fullName evidence="4">Amino acid adenylation domain-containing protein</fullName>
    </submittedName>
</protein>
<feature type="compositionally biased region" description="Basic and acidic residues" evidence="1">
    <location>
        <begin position="510"/>
        <end position="529"/>
    </location>
</feature>
<dbReference type="RefSeq" id="WP_350790909.1">
    <property type="nucleotide sequence ID" value="NZ_JBEPEK010000679.1"/>
</dbReference>
<evidence type="ECO:0000313" key="5">
    <source>
        <dbReference type="Proteomes" id="UP001474181"/>
    </source>
</evidence>
<dbReference type="Gene3D" id="3.30.300.30">
    <property type="match status" value="1"/>
</dbReference>
<name>A0ABV1XD02_9ACTN</name>
<dbReference type="PANTHER" id="PTHR45527">
    <property type="entry name" value="NONRIBOSOMAL PEPTIDE SYNTHETASE"/>
    <property type="match status" value="1"/>
</dbReference>
<dbReference type="Pfam" id="PF13193">
    <property type="entry name" value="AMP-binding_C"/>
    <property type="match status" value="1"/>
</dbReference>
<dbReference type="PROSITE" id="PS00455">
    <property type="entry name" value="AMP_BINDING"/>
    <property type="match status" value="1"/>
</dbReference>
<dbReference type="InterPro" id="IPR000873">
    <property type="entry name" value="AMP-dep_synth/lig_dom"/>
</dbReference>
<dbReference type="SUPFAM" id="SSF56801">
    <property type="entry name" value="Acetyl-CoA synthetase-like"/>
    <property type="match status" value="1"/>
</dbReference>
<organism evidence="4 5">
    <name type="scientific">Streptomyces hyaluromycini</name>
    <dbReference type="NCBI Taxonomy" id="1377993"/>
    <lineage>
        <taxon>Bacteria</taxon>
        <taxon>Bacillati</taxon>
        <taxon>Actinomycetota</taxon>
        <taxon>Actinomycetes</taxon>
        <taxon>Kitasatosporales</taxon>
        <taxon>Streptomycetaceae</taxon>
        <taxon>Streptomyces</taxon>
    </lineage>
</organism>